<dbReference type="PANTHER" id="PTHR43236:SF1">
    <property type="entry name" value="BLL7220 PROTEIN"/>
    <property type="match status" value="1"/>
</dbReference>
<protein>
    <submittedName>
        <fullName evidence="4">DNA-binding protein</fullName>
    </submittedName>
</protein>
<dbReference type="SUPFAM" id="SSF47413">
    <property type="entry name" value="lambda repressor-like DNA-binding domains"/>
    <property type="match status" value="1"/>
</dbReference>
<sequence>MSRGGVQGFQKDRLSQILAARRLTQVQLASMVDVSPATISKWRAGTQAPERDALERLAGVVNVTPEWFTRAFTRAPGAKLSLPLFRSNASVHVAARAMLEARLEWAQDVAAALMEYVDYPDVNLPSRDYTEPEQITNEDIEKAACECRDLWRLGRSAIQDLALAVEGAGVIVVREETGIAQIEGLSAWSEALGRPLILLSADKNNGYRSRFDLAHEVGHLILHRHIQRTTDNARHKMMEAQAHRFAGAFLLPAETFASEVRVPPTLDDLLLLKRRWGVSAAAIIMRLKALEMLNEDGALMLFKRRSARWGAKSEPGDEDRRPEQPRLLRRTIDLLVEEKVMPLDAIPRHIGLAAGDVEALAGLPEGYFQGKTNVVEFARLKATQKPVDDQPAQGNKVVPFRPVFKS</sequence>
<accession>A0A272EQI7</accession>
<dbReference type="PANTHER" id="PTHR43236">
    <property type="entry name" value="ANTITOXIN HIGA1"/>
    <property type="match status" value="1"/>
</dbReference>
<dbReference type="PROSITE" id="PS50943">
    <property type="entry name" value="HTH_CROC1"/>
    <property type="match status" value="1"/>
</dbReference>
<keyword evidence="6" id="KW-1185">Reference proteome</keyword>
<organism evidence="4 5">
    <name type="scientific">Candidatus Dactylopiibacterium carminicum</name>
    <dbReference type="NCBI Taxonomy" id="857335"/>
    <lineage>
        <taxon>Bacteria</taxon>
        <taxon>Pseudomonadati</taxon>
        <taxon>Pseudomonadota</taxon>
        <taxon>Betaproteobacteria</taxon>
        <taxon>Rhodocyclales</taxon>
        <taxon>Rhodocyclaceae</taxon>
        <taxon>Candidatus Dactylopiibacterium</taxon>
    </lineage>
</organism>
<dbReference type="Gene3D" id="1.10.260.40">
    <property type="entry name" value="lambda repressor-like DNA-binding domains"/>
    <property type="match status" value="1"/>
</dbReference>
<evidence type="ECO:0000313" key="4">
    <source>
        <dbReference type="EMBL" id="PAS92351.1"/>
    </source>
</evidence>
<keyword evidence="4" id="KW-0238">DNA-binding</keyword>
<dbReference type="EMBL" id="MDUX01000043">
    <property type="protein sequence ID" value="KAF7598598.1"/>
    <property type="molecule type" value="Genomic_DNA"/>
</dbReference>
<dbReference type="InterPro" id="IPR010982">
    <property type="entry name" value="Lambda_DNA-bd_dom_sf"/>
</dbReference>
<evidence type="ECO:0000313" key="5">
    <source>
        <dbReference type="Proteomes" id="UP000216107"/>
    </source>
</evidence>
<proteinExistence type="inferred from homology"/>
<evidence type="ECO:0000313" key="3">
    <source>
        <dbReference type="EMBL" id="KAF7598598.1"/>
    </source>
</evidence>
<feature type="domain" description="HTH cro/C1-type" evidence="2">
    <location>
        <begin position="14"/>
        <end position="68"/>
    </location>
</feature>
<dbReference type="GO" id="GO:0003677">
    <property type="term" value="F:DNA binding"/>
    <property type="evidence" value="ECO:0007669"/>
    <property type="project" value="UniProtKB-KW"/>
</dbReference>
<evidence type="ECO:0000313" key="6">
    <source>
        <dbReference type="Proteomes" id="UP000623509"/>
    </source>
</evidence>
<dbReference type="EMBL" id="NMRN01000040">
    <property type="protein sequence ID" value="PAS92351.1"/>
    <property type="molecule type" value="Genomic_DNA"/>
</dbReference>
<dbReference type="InterPro" id="IPR010359">
    <property type="entry name" value="IrrE_HExxH"/>
</dbReference>
<comment type="similarity">
    <text evidence="1">Belongs to the short-chain fatty acyl-CoA assimilation regulator (ScfR) family.</text>
</comment>
<evidence type="ECO:0000256" key="1">
    <source>
        <dbReference type="ARBA" id="ARBA00007227"/>
    </source>
</evidence>
<dbReference type="Pfam" id="PF01381">
    <property type="entry name" value="HTH_3"/>
    <property type="match status" value="1"/>
</dbReference>
<dbReference type="CDD" id="cd00093">
    <property type="entry name" value="HTH_XRE"/>
    <property type="match status" value="1"/>
</dbReference>
<dbReference type="InterPro" id="IPR052345">
    <property type="entry name" value="Rad_response_metalloprotease"/>
</dbReference>
<dbReference type="RefSeq" id="WP_095525179.1">
    <property type="nucleotide sequence ID" value="NZ_MDUX01000043.1"/>
</dbReference>
<reference evidence="4 5" key="2">
    <citation type="submission" date="2017-07" db="EMBL/GenBank/DDBJ databases">
        <title>Candidatus Dactylopiibacterium carminicum, a nitrogen-fixing symbiont of the cochineal insect Dactylopius coccus and Dactylopius opuntiae (Hemiptera: Coccoidea: Dactylopiidae).</title>
        <authorList>
            <person name="Vera A."/>
        </authorList>
    </citation>
    <scope>NUCLEOTIDE SEQUENCE [LARGE SCALE GENOMIC DNA]</scope>
    <source>
        <strain evidence="4 5">NFDCM</strain>
    </source>
</reference>
<dbReference type="OrthoDB" id="9794834at2"/>
<dbReference type="Proteomes" id="UP000216107">
    <property type="component" value="Unassembled WGS sequence"/>
</dbReference>
<dbReference type="AlphaFoldDB" id="A0A272EQI7"/>
<gene>
    <name evidence="3" type="ORF">BGI27_12325</name>
    <name evidence="4" type="ORF">CGU29_11880</name>
</gene>
<comment type="caution">
    <text evidence="4">The sequence shown here is derived from an EMBL/GenBank/DDBJ whole genome shotgun (WGS) entry which is preliminary data.</text>
</comment>
<dbReference type="InterPro" id="IPR001387">
    <property type="entry name" value="Cro/C1-type_HTH"/>
</dbReference>
<dbReference type="Pfam" id="PF06114">
    <property type="entry name" value="Peptidase_M78"/>
    <property type="match status" value="1"/>
</dbReference>
<reference evidence="3 6" key="1">
    <citation type="submission" date="2016-08" db="EMBL/GenBank/DDBJ databases">
        <title>Candidatus Dactylopiibacterium carminicum genome sequence.</title>
        <authorList>
            <person name="Ramirez-Puebla S.T."/>
            <person name="Ormeno-Orrillo E."/>
            <person name="Vera-Ponce De Leon A."/>
            <person name="Luis L."/>
            <person name="Sanchez-Flores A."/>
            <person name="Monica R."/>
            <person name="Martinez-Romero E."/>
        </authorList>
    </citation>
    <scope>NUCLEOTIDE SEQUENCE [LARGE SCALE GENOMIC DNA]</scope>
    <source>
        <strain evidence="3">END1</strain>
    </source>
</reference>
<dbReference type="Gene3D" id="1.10.10.2910">
    <property type="match status" value="1"/>
</dbReference>
<name>A0A272EQI7_9RHOO</name>
<evidence type="ECO:0000259" key="2">
    <source>
        <dbReference type="PROSITE" id="PS50943"/>
    </source>
</evidence>
<dbReference type="SMART" id="SM00530">
    <property type="entry name" value="HTH_XRE"/>
    <property type="match status" value="1"/>
</dbReference>
<dbReference type="Proteomes" id="UP000623509">
    <property type="component" value="Unassembled WGS sequence"/>
</dbReference>